<dbReference type="Gramene" id="PNW76818">
    <property type="protein sequence ID" value="PNW76818"/>
    <property type="gene ID" value="CHLRE_11g477550v5"/>
</dbReference>
<feature type="compositionally biased region" description="Polar residues" evidence="1">
    <location>
        <begin position="13"/>
        <end position="25"/>
    </location>
</feature>
<evidence type="ECO:0000313" key="3">
    <source>
        <dbReference type="Proteomes" id="UP000006906"/>
    </source>
</evidence>
<name>A8J717_CHLRE</name>
<dbReference type="EMBL" id="CM008972">
    <property type="protein sequence ID" value="PNW76818.1"/>
    <property type="molecule type" value="Genomic_DNA"/>
</dbReference>
<reference evidence="2 3" key="1">
    <citation type="journal article" date="2007" name="Science">
        <title>The Chlamydomonas genome reveals the evolution of key animal and plant functions.</title>
        <authorList>
            <person name="Merchant S.S."/>
            <person name="Prochnik S.E."/>
            <person name="Vallon O."/>
            <person name="Harris E.H."/>
            <person name="Karpowicz S.J."/>
            <person name="Witman G.B."/>
            <person name="Terry A."/>
            <person name="Salamov A."/>
            <person name="Fritz-Laylin L.K."/>
            <person name="Marechal-Drouard L."/>
            <person name="Marshall W.F."/>
            <person name="Qu L.H."/>
            <person name="Nelson D.R."/>
            <person name="Sanderfoot A.A."/>
            <person name="Spalding M.H."/>
            <person name="Kapitonov V.V."/>
            <person name="Ren Q."/>
            <person name="Ferris P."/>
            <person name="Lindquist E."/>
            <person name="Shapiro H."/>
            <person name="Lucas S.M."/>
            <person name="Grimwood J."/>
            <person name="Schmutz J."/>
            <person name="Cardol P."/>
            <person name="Cerutti H."/>
            <person name="Chanfreau G."/>
            <person name="Chen C.L."/>
            <person name="Cognat V."/>
            <person name="Croft M.T."/>
            <person name="Dent R."/>
            <person name="Dutcher S."/>
            <person name="Fernandez E."/>
            <person name="Fukuzawa H."/>
            <person name="Gonzalez-Ballester D."/>
            <person name="Gonzalez-Halphen D."/>
            <person name="Hallmann A."/>
            <person name="Hanikenne M."/>
            <person name="Hippler M."/>
            <person name="Inwood W."/>
            <person name="Jabbari K."/>
            <person name="Kalanon M."/>
            <person name="Kuras R."/>
            <person name="Lefebvre P.A."/>
            <person name="Lemaire S.D."/>
            <person name="Lobanov A.V."/>
            <person name="Lohr M."/>
            <person name="Manuell A."/>
            <person name="Meier I."/>
            <person name="Mets L."/>
            <person name="Mittag M."/>
            <person name="Mittelmeier T."/>
            <person name="Moroney J.V."/>
            <person name="Moseley J."/>
            <person name="Napoli C."/>
            <person name="Nedelcu A.M."/>
            <person name="Niyogi K."/>
            <person name="Novoselov S.V."/>
            <person name="Paulsen I.T."/>
            <person name="Pazour G."/>
            <person name="Purton S."/>
            <person name="Ral J.P."/>
            <person name="Riano-Pachon D.M."/>
            <person name="Riekhof W."/>
            <person name="Rymarquis L."/>
            <person name="Schroda M."/>
            <person name="Stern D."/>
            <person name="Umen J."/>
            <person name="Willows R."/>
            <person name="Wilson N."/>
            <person name="Zimmer S.L."/>
            <person name="Allmer J."/>
            <person name="Balk J."/>
            <person name="Bisova K."/>
            <person name="Chen C.J."/>
            <person name="Elias M."/>
            <person name="Gendler K."/>
            <person name="Hauser C."/>
            <person name="Lamb M.R."/>
            <person name="Ledford H."/>
            <person name="Long J.C."/>
            <person name="Minagawa J."/>
            <person name="Page M.D."/>
            <person name="Pan J."/>
            <person name="Pootakham W."/>
            <person name="Roje S."/>
            <person name="Rose A."/>
            <person name="Stahlberg E."/>
            <person name="Terauchi A.M."/>
            <person name="Yang P."/>
            <person name="Ball S."/>
            <person name="Bowler C."/>
            <person name="Dieckmann C.L."/>
            <person name="Gladyshev V.N."/>
            <person name="Green P."/>
            <person name="Jorgensen R."/>
            <person name="Mayfield S."/>
            <person name="Mueller-Roeber B."/>
            <person name="Rajamani S."/>
            <person name="Sayre R.T."/>
            <person name="Brokstein P."/>
            <person name="Dubchak I."/>
            <person name="Goodstein D."/>
            <person name="Hornick L."/>
            <person name="Huang Y.W."/>
            <person name="Jhaveri J."/>
            <person name="Luo Y."/>
            <person name="Martinez D."/>
            <person name="Ngau W.C."/>
            <person name="Otillar B."/>
            <person name="Poliakov A."/>
            <person name="Porter A."/>
            <person name="Szajkowski L."/>
            <person name="Werner G."/>
            <person name="Zhou K."/>
            <person name="Grigoriev I.V."/>
            <person name="Rokhsar D.S."/>
            <person name="Grossman A.R."/>
        </authorList>
    </citation>
    <scope>NUCLEOTIDE SEQUENCE [LARGE SCALE GENOMIC DNA]</scope>
    <source>
        <strain evidence="3">CC-503</strain>
    </source>
</reference>
<dbReference type="OrthoDB" id="544784at2759"/>
<evidence type="ECO:0000313" key="2">
    <source>
        <dbReference type="EMBL" id="PNW76818.1"/>
    </source>
</evidence>
<dbReference type="HOGENOM" id="CLU_1698014_0_0_1"/>
<accession>A8J717</accession>
<dbReference type="PaxDb" id="3055-EDP00298"/>
<feature type="region of interest" description="Disordered" evidence="1">
    <location>
        <begin position="1"/>
        <end position="25"/>
    </location>
</feature>
<dbReference type="RefSeq" id="XP_042919661.1">
    <property type="nucleotide sequence ID" value="XM_043067656.1"/>
</dbReference>
<dbReference type="GeneID" id="5722875"/>
<dbReference type="AlphaFoldDB" id="A8J717"/>
<dbReference type="Proteomes" id="UP000006906">
    <property type="component" value="Chromosome 11"/>
</dbReference>
<gene>
    <name evidence="2" type="ORF">CHLRE_11g477550v5</name>
</gene>
<protein>
    <submittedName>
        <fullName evidence="2">Uncharacterized protein</fullName>
    </submittedName>
</protein>
<dbReference type="KEGG" id="cre:CHLRE_11g477550v5"/>
<sequence>MATAMQPFRAFSNPRSQAPRQQSRHLSCTVSCAQRSVPTTSPSHQQTISAGQVVHHDLGSAAVHRTSLGRHPVFMHISAASGPQPTQSYAAAGSLGEVSVLEQFGPLGGMSDYTKLISALTLVSCSALRPPATALLGLALLEEATQLPYDLISLE</sequence>
<proteinExistence type="predicted"/>
<organism evidence="2 3">
    <name type="scientific">Chlamydomonas reinhardtii</name>
    <name type="common">Chlamydomonas smithii</name>
    <dbReference type="NCBI Taxonomy" id="3055"/>
    <lineage>
        <taxon>Eukaryota</taxon>
        <taxon>Viridiplantae</taxon>
        <taxon>Chlorophyta</taxon>
        <taxon>core chlorophytes</taxon>
        <taxon>Chlorophyceae</taxon>
        <taxon>CS clade</taxon>
        <taxon>Chlamydomonadales</taxon>
        <taxon>Chlamydomonadaceae</taxon>
        <taxon>Chlamydomonas</taxon>
    </lineage>
</organism>
<evidence type="ECO:0000256" key="1">
    <source>
        <dbReference type="SAM" id="MobiDB-lite"/>
    </source>
</evidence>
<dbReference type="InParanoid" id="A8J717"/>
<keyword evidence="3" id="KW-1185">Reference proteome</keyword>